<dbReference type="AlphaFoldDB" id="S1N479"/>
<dbReference type="Pfam" id="PF00392">
    <property type="entry name" value="GntR"/>
    <property type="match status" value="1"/>
</dbReference>
<dbReference type="PRINTS" id="PR00035">
    <property type="entry name" value="HTHGNTR"/>
</dbReference>
<dbReference type="InterPro" id="IPR000524">
    <property type="entry name" value="Tscrpt_reg_HTH_GntR"/>
</dbReference>
<dbReference type="CDD" id="cd01541">
    <property type="entry name" value="PBP1_AraR"/>
    <property type="match status" value="1"/>
</dbReference>
<dbReference type="InterPro" id="IPR028082">
    <property type="entry name" value="Peripla_BP_I"/>
</dbReference>
<dbReference type="GO" id="GO:0003700">
    <property type="term" value="F:DNA-binding transcription factor activity"/>
    <property type="evidence" value="ECO:0007669"/>
    <property type="project" value="InterPro"/>
</dbReference>
<protein>
    <recommendedName>
        <fullName evidence="4">HTH gntR-type domain-containing protein</fullName>
    </recommendedName>
</protein>
<dbReference type="CDD" id="cd07377">
    <property type="entry name" value="WHTH_GntR"/>
    <property type="match status" value="1"/>
</dbReference>
<keyword evidence="2" id="KW-0238">DNA-binding</keyword>
<dbReference type="Gene3D" id="3.40.50.2300">
    <property type="match status" value="2"/>
</dbReference>
<dbReference type="Proteomes" id="UP000014113">
    <property type="component" value="Unassembled WGS sequence"/>
</dbReference>
<dbReference type="Gene3D" id="1.10.10.10">
    <property type="entry name" value="Winged helix-like DNA-binding domain superfamily/Winged helix DNA-binding domain"/>
    <property type="match status" value="1"/>
</dbReference>
<evidence type="ECO:0000256" key="3">
    <source>
        <dbReference type="ARBA" id="ARBA00023163"/>
    </source>
</evidence>
<comment type="caution">
    <text evidence="5">The sequence shown here is derived from an EMBL/GenBank/DDBJ whole genome shotgun (WGS) entry which is preliminary data.</text>
</comment>
<keyword evidence="3" id="KW-0804">Transcription</keyword>
<dbReference type="OrthoDB" id="9813468at2"/>
<dbReference type="SUPFAM" id="SSF53822">
    <property type="entry name" value="Periplasmic binding protein-like I"/>
    <property type="match status" value="1"/>
</dbReference>
<dbReference type="PATRIC" id="fig|1121865.3.peg.1437"/>
<dbReference type="SUPFAM" id="SSF46785">
    <property type="entry name" value="Winged helix' DNA-binding domain"/>
    <property type="match status" value="1"/>
</dbReference>
<keyword evidence="1" id="KW-0805">Transcription regulation</keyword>
<evidence type="ECO:0000313" key="6">
    <source>
        <dbReference type="Proteomes" id="UP000014113"/>
    </source>
</evidence>
<feature type="domain" description="HTH gntR-type" evidence="4">
    <location>
        <begin position="3"/>
        <end position="71"/>
    </location>
</feature>
<dbReference type="GO" id="GO:0000976">
    <property type="term" value="F:transcription cis-regulatory region binding"/>
    <property type="evidence" value="ECO:0007669"/>
    <property type="project" value="TreeGrafter"/>
</dbReference>
<evidence type="ECO:0000259" key="4">
    <source>
        <dbReference type="PROSITE" id="PS50949"/>
    </source>
</evidence>
<dbReference type="PANTHER" id="PTHR30146:SF150">
    <property type="entry name" value="ARABINOSE METABOLISM TRANSCRIPTIONAL REPRESSOR"/>
    <property type="match status" value="1"/>
</dbReference>
<dbReference type="STRING" id="1121865.OMW_01474"/>
<organism evidence="5 6">
    <name type="scientific">Enterococcus columbae DSM 7374 = ATCC 51263</name>
    <dbReference type="NCBI Taxonomy" id="1121865"/>
    <lineage>
        <taxon>Bacteria</taxon>
        <taxon>Bacillati</taxon>
        <taxon>Bacillota</taxon>
        <taxon>Bacilli</taxon>
        <taxon>Lactobacillales</taxon>
        <taxon>Enterococcaceae</taxon>
        <taxon>Enterococcus</taxon>
    </lineage>
</organism>
<accession>S1N479</accession>
<evidence type="ECO:0000313" key="5">
    <source>
        <dbReference type="EMBL" id="EOW80388.1"/>
    </source>
</evidence>
<dbReference type="InterPro" id="IPR036390">
    <property type="entry name" value="WH_DNA-bd_sf"/>
</dbReference>
<dbReference type="EMBL" id="ASWJ01000009">
    <property type="protein sequence ID" value="EOW80388.1"/>
    <property type="molecule type" value="Genomic_DNA"/>
</dbReference>
<proteinExistence type="predicted"/>
<dbReference type="SMART" id="SM00345">
    <property type="entry name" value="HTH_GNTR"/>
    <property type="match status" value="1"/>
</dbReference>
<dbReference type="InterPro" id="IPR033532">
    <property type="entry name" value="AraR_ligand_bind_dom"/>
</dbReference>
<dbReference type="Pfam" id="PF00532">
    <property type="entry name" value="Peripla_BP_1"/>
    <property type="match status" value="1"/>
</dbReference>
<evidence type="ECO:0000256" key="1">
    <source>
        <dbReference type="ARBA" id="ARBA00023015"/>
    </source>
</evidence>
<dbReference type="InterPro" id="IPR036388">
    <property type="entry name" value="WH-like_DNA-bd_sf"/>
</dbReference>
<gene>
    <name evidence="5" type="ORF">I568_02088</name>
</gene>
<dbReference type="PROSITE" id="PS50949">
    <property type="entry name" value="HTH_GNTR"/>
    <property type="match status" value="1"/>
</dbReference>
<dbReference type="eggNOG" id="COG1609">
    <property type="taxonomic scope" value="Bacteria"/>
</dbReference>
<name>S1N479_9ENTE</name>
<dbReference type="InterPro" id="IPR001761">
    <property type="entry name" value="Peripla_BP/Lac1_sug-bd_dom"/>
</dbReference>
<reference evidence="5 6" key="1">
    <citation type="submission" date="2013-03" db="EMBL/GenBank/DDBJ databases">
        <title>The Genome Sequence of Enterococcus columbae ATCC_51263 (PacBio/Illumina hybrid assembly).</title>
        <authorList>
            <consortium name="The Broad Institute Genomics Platform"/>
            <consortium name="The Broad Institute Genome Sequencing Center for Infectious Disease"/>
            <person name="Earl A."/>
            <person name="Russ C."/>
            <person name="Gilmore M."/>
            <person name="Surin D."/>
            <person name="Walker B."/>
            <person name="Young S."/>
            <person name="Zeng Q."/>
            <person name="Gargeya S."/>
            <person name="Fitzgerald M."/>
            <person name="Haas B."/>
            <person name="Abouelleil A."/>
            <person name="Allen A.W."/>
            <person name="Alvarado L."/>
            <person name="Arachchi H.M."/>
            <person name="Berlin A.M."/>
            <person name="Chapman S.B."/>
            <person name="Gainer-Dewar J."/>
            <person name="Goldberg J."/>
            <person name="Griggs A."/>
            <person name="Gujja S."/>
            <person name="Hansen M."/>
            <person name="Howarth C."/>
            <person name="Imamovic A."/>
            <person name="Ireland A."/>
            <person name="Larimer J."/>
            <person name="McCowan C."/>
            <person name="Murphy C."/>
            <person name="Pearson M."/>
            <person name="Poon T.W."/>
            <person name="Priest M."/>
            <person name="Roberts A."/>
            <person name="Saif S."/>
            <person name="Shea T."/>
            <person name="Sisk P."/>
            <person name="Sykes S."/>
            <person name="Wortman J."/>
            <person name="Nusbaum C."/>
            <person name="Birren B."/>
        </authorList>
    </citation>
    <scope>NUCLEOTIDE SEQUENCE [LARGE SCALE GENOMIC DNA]</scope>
    <source>
        <strain evidence="5 6">ATCC 51263</strain>
    </source>
</reference>
<dbReference type="RefSeq" id="WP_016183613.1">
    <property type="nucleotide sequence ID" value="NZ_JXKI01000011.1"/>
</dbReference>
<evidence type="ECO:0000256" key="2">
    <source>
        <dbReference type="ARBA" id="ARBA00023125"/>
    </source>
</evidence>
<keyword evidence="6" id="KW-1185">Reference proteome</keyword>
<dbReference type="PANTHER" id="PTHR30146">
    <property type="entry name" value="LACI-RELATED TRANSCRIPTIONAL REPRESSOR"/>
    <property type="match status" value="1"/>
</dbReference>
<sequence length="356" mass="40700">MVEAKYKQLAATLEQRIQDGTYVVGKTIPPEIQLQKEFQLSRHTVRQAIALLVQEGYLKSEKGSGTFVLRRNKENLSTEYTSTKKIGVVMTYLSDYIFPEIIRGIEGKLSEAGYSLLLASTNNQHEKERECLMQMFHQQVDGLIVEPTKSNQFNPNFDLYAKISQSQLPLVMLNANYDAFHFPCARVDDEQCGFLATEYLIKQQHTRLLMVVKIDDLQGKLRLNGMMQACEKYGLQFFSEDIITYTTEDMKNVAAQVLQRITHIPEITGIVCYNDEIAYKIMHELKLHDFHIPEDYAIMGIDNASISGLTEVNLTTMNHPKEDLGKAAAEMIMQLIDGEKIENQLFQPFIVKRKSI</sequence>